<dbReference type="InterPro" id="IPR001374">
    <property type="entry name" value="R3H_dom"/>
</dbReference>
<dbReference type="InterPro" id="IPR007502">
    <property type="entry name" value="Helicase-assoc_dom"/>
</dbReference>
<dbReference type="Gene3D" id="3.40.50.300">
    <property type="entry name" value="P-loop containing nucleotide triphosphate hydrolases"/>
    <property type="match status" value="2"/>
</dbReference>
<feature type="compositionally biased region" description="Basic residues" evidence="7">
    <location>
        <begin position="1070"/>
        <end position="1082"/>
    </location>
</feature>
<keyword evidence="1" id="KW-0547">Nucleotide-binding</keyword>
<dbReference type="OrthoDB" id="6103986at2759"/>
<evidence type="ECO:0000256" key="4">
    <source>
        <dbReference type="ARBA" id="ARBA00022884"/>
    </source>
</evidence>
<reference evidence="13" key="1">
    <citation type="submission" date="2025-04" db="UniProtKB">
        <authorList>
            <consortium name="RefSeq"/>
        </authorList>
    </citation>
    <scope>IDENTIFICATION</scope>
    <source>
        <tissue evidence="13">Whole insect</tissue>
    </source>
</reference>
<dbReference type="FunFam" id="3.40.50.300:FF:000526">
    <property type="entry name" value="DExH-box ATP-dependent RNA helicase DExH3"/>
    <property type="match status" value="1"/>
</dbReference>
<dbReference type="Pfam" id="PF01424">
    <property type="entry name" value="R3H"/>
    <property type="match status" value="1"/>
</dbReference>
<dbReference type="InParanoid" id="A0A6P7G983"/>
<dbReference type="GO" id="GO:0005524">
    <property type="term" value="F:ATP binding"/>
    <property type="evidence" value="ECO:0007669"/>
    <property type="project" value="UniProtKB-KW"/>
</dbReference>
<dbReference type="GeneID" id="114337220"/>
<dbReference type="EnsemblMetazoa" id="XM_028287626.2">
    <property type="protein sequence ID" value="XP_028143427.1"/>
    <property type="gene ID" value="LOC114337220"/>
</dbReference>
<dbReference type="Pfam" id="PF00271">
    <property type="entry name" value="Helicase_C"/>
    <property type="match status" value="1"/>
</dbReference>
<comment type="similarity">
    <text evidence="5">Belongs to the DExH box helicase family.</text>
</comment>
<dbReference type="GO" id="GO:0003723">
    <property type="term" value="F:RNA binding"/>
    <property type="evidence" value="ECO:0007669"/>
    <property type="project" value="UniProtKB-KW"/>
</dbReference>
<dbReference type="CDD" id="cd02325">
    <property type="entry name" value="R3H"/>
    <property type="match status" value="1"/>
</dbReference>
<dbReference type="CDD" id="cd18791">
    <property type="entry name" value="SF2_C_RHA"/>
    <property type="match status" value="1"/>
</dbReference>
<dbReference type="Pfam" id="PF00270">
    <property type="entry name" value="DEAD"/>
    <property type="match status" value="1"/>
</dbReference>
<feature type="domain" description="R3H" evidence="8">
    <location>
        <begin position="37"/>
        <end position="101"/>
    </location>
</feature>
<dbReference type="InterPro" id="IPR001650">
    <property type="entry name" value="Helicase_C-like"/>
</dbReference>
<dbReference type="SMART" id="SM00487">
    <property type="entry name" value="DEXDc"/>
    <property type="match status" value="1"/>
</dbReference>
<evidence type="ECO:0000313" key="13">
    <source>
        <dbReference type="RefSeq" id="XP_028143427.1"/>
    </source>
</evidence>
<dbReference type="PROSITE" id="PS51061">
    <property type="entry name" value="R3H"/>
    <property type="match status" value="1"/>
</dbReference>
<keyword evidence="2" id="KW-0378">Hydrolase</keyword>
<evidence type="ECO:0000259" key="8">
    <source>
        <dbReference type="PROSITE" id="PS51061"/>
    </source>
</evidence>
<dbReference type="KEGG" id="dvv:114337220"/>
<evidence type="ECO:0000259" key="9">
    <source>
        <dbReference type="PROSITE" id="PS51192"/>
    </source>
</evidence>
<evidence type="ECO:0000259" key="10">
    <source>
        <dbReference type="PROSITE" id="PS51194"/>
    </source>
</evidence>
<dbReference type="RefSeq" id="XP_028143427.1">
    <property type="nucleotide sequence ID" value="XM_028287626.1"/>
</dbReference>
<dbReference type="Gene3D" id="3.30.1370.50">
    <property type="entry name" value="R3H-like domain"/>
    <property type="match status" value="1"/>
</dbReference>
<dbReference type="InterPro" id="IPR014001">
    <property type="entry name" value="Helicase_ATP-bd"/>
</dbReference>
<dbReference type="Proteomes" id="UP001652700">
    <property type="component" value="Unplaced"/>
</dbReference>
<evidence type="ECO:0000256" key="5">
    <source>
        <dbReference type="ARBA" id="ARBA00060772"/>
    </source>
</evidence>
<evidence type="ECO:0000256" key="3">
    <source>
        <dbReference type="ARBA" id="ARBA00022840"/>
    </source>
</evidence>
<keyword evidence="3" id="KW-0067">ATP-binding</keyword>
<dbReference type="SMART" id="SM00490">
    <property type="entry name" value="HELICc"/>
    <property type="match status" value="1"/>
</dbReference>
<dbReference type="PANTHER" id="PTHR18934">
    <property type="entry name" value="ATP-DEPENDENT RNA HELICASE"/>
    <property type="match status" value="1"/>
</dbReference>
<feature type="region of interest" description="Disordered" evidence="7">
    <location>
        <begin position="1070"/>
        <end position="1140"/>
    </location>
</feature>
<feature type="repeat" description="ANK" evidence="6">
    <location>
        <begin position="459"/>
        <end position="491"/>
    </location>
</feature>
<protein>
    <submittedName>
        <fullName evidence="13">ATP-dependent DNA/RNA helicase DHX36-like isoform X1</fullName>
    </submittedName>
</protein>
<dbReference type="Pfam" id="PF04408">
    <property type="entry name" value="WHD_HA2"/>
    <property type="match status" value="1"/>
</dbReference>
<dbReference type="Pfam" id="PF12796">
    <property type="entry name" value="Ank_2"/>
    <property type="match status" value="1"/>
</dbReference>
<organism evidence="13">
    <name type="scientific">Diabrotica virgifera virgifera</name>
    <name type="common">western corn rootworm</name>
    <dbReference type="NCBI Taxonomy" id="50390"/>
    <lineage>
        <taxon>Eukaryota</taxon>
        <taxon>Metazoa</taxon>
        <taxon>Ecdysozoa</taxon>
        <taxon>Arthropoda</taxon>
        <taxon>Hexapoda</taxon>
        <taxon>Insecta</taxon>
        <taxon>Pterygota</taxon>
        <taxon>Neoptera</taxon>
        <taxon>Endopterygota</taxon>
        <taxon>Coleoptera</taxon>
        <taxon>Polyphaga</taxon>
        <taxon>Cucujiformia</taxon>
        <taxon>Chrysomeloidea</taxon>
        <taxon>Chrysomelidae</taxon>
        <taxon>Galerucinae</taxon>
        <taxon>Diabroticina</taxon>
        <taxon>Diabroticites</taxon>
        <taxon>Diabrotica</taxon>
    </lineage>
</organism>
<accession>A0A6P7G983</accession>
<dbReference type="GO" id="GO:0016787">
    <property type="term" value="F:hydrolase activity"/>
    <property type="evidence" value="ECO:0007669"/>
    <property type="project" value="UniProtKB-KW"/>
</dbReference>
<dbReference type="PROSITE" id="PS51194">
    <property type="entry name" value="HELICASE_CTER"/>
    <property type="match status" value="1"/>
</dbReference>
<gene>
    <name evidence="13" type="primary">LOC114337220</name>
</gene>
<reference evidence="11" key="2">
    <citation type="submission" date="2025-05" db="UniProtKB">
        <authorList>
            <consortium name="EnsemblMetazoa"/>
        </authorList>
    </citation>
    <scope>IDENTIFICATION</scope>
</reference>
<sequence length="1177" mass="133422">MGKSKGVYDPAKIQRPLSKKAQRNQNLDTNCLENTPIIMRMEIDRIFKTFVDDPESSEYIFPSDLNNFQRKYIHFKAAQMNFISRSYGREPNRNLHIRKKAFKQKDTKNFNISICPNSTRCLDNFAIMANENINDVVLQKPKFRGQKRMIGKLSSSKPGVPPEAKYNPELKRFRNSLPVYEHRNEIVETIKANKFVILSSETGSGKTTQVPQYILEDAFAKRTPCKIICTQPRRISTVAVAERVAVERRESVGDTIGYHIKLEQKYGAHSNLIYCTTGVFLRNLMGSSDALQNITHIIIDEIHERDKLSDFILICLKQHVHNFPNLRVVLMSATINCQKFVDYFTDVKVLSIPGRVFPIETHFLEEILASTNYMSPKMLEADCNGKSKKKKPVNTAYEKVEKVDEDVDEMNECMDEELDSYLTFSDNYDYTVDHEEATAQIFMYFISEGVSVNYQHSQTGRTALMLAAHLGDKTFISRLCNMGADLNLRCKLGQTAFDYACNEEIIMLLKYVQDEREGEPVADPQTEGLRLLDLYDITTPEDVIDFNLIVTVISSIHNSGIPGSILVFLPGYDDIMMCSDSIERSDALRDNNYKIFYLHGSMNIKEQNDVFKEIGRRKIILSTNIAETSITIVDVVYVIDVGKAKEKAFDAYNKVSSLHTKWISQACANQRKGRAGRTKPGRCFRLYSKQRYENMDVERVPEILRISLEEICLHAKVRAPDDMDIDGFLSLALDAPAANSIRVAVEHLQFLGALDKDEDLTVLGSYLAQLTLEPHLGKILIGGVITKCLDPILTLVATLSHKDPFQLPPQANLKTMAAGKRKELINGVLSDHLLYLELFRKFEEATASGNASRFCQEYFLSQNAMSSIIKTKSQLMAQLKMLNFVTSSSAGSYRNTHSDCWPLVKGLICTGLYPNVAYPHGNKLQTRRATCPSISNFSACSHQEIRAWLVYDEMLKQKGGFSLRGVTAVTPLTVGLFCGMDTIIESPTELEIDDWLNFSFPNANVINLRKALDNIYQKVITEPSYRYSKFDDLTLNTLETVLNEEEKTAELRIPRYFDPLQTLSTYVPPHLRRHAPSNHHRHEQNSRGGAVPRGGLYRNDFRPGGSHSRGHHQQSYSRQNHYRGTNSYRRVKTGNSSRSIEAATEDNNICGSMETLNLVPQSPADFLLSAITKNRTS</sequence>
<dbReference type="Pfam" id="PF21010">
    <property type="entry name" value="HA2_C"/>
    <property type="match status" value="1"/>
</dbReference>
<dbReference type="InterPro" id="IPR048333">
    <property type="entry name" value="HA2_WH"/>
</dbReference>
<keyword evidence="6" id="KW-0040">ANK repeat</keyword>
<dbReference type="InterPro" id="IPR036867">
    <property type="entry name" value="R3H_dom_sf"/>
</dbReference>
<dbReference type="InterPro" id="IPR036770">
    <property type="entry name" value="Ankyrin_rpt-contain_sf"/>
</dbReference>
<dbReference type="SUPFAM" id="SSF82708">
    <property type="entry name" value="R3H domain"/>
    <property type="match status" value="1"/>
</dbReference>
<feature type="region of interest" description="Disordered" evidence="7">
    <location>
        <begin position="1"/>
        <end position="25"/>
    </location>
</feature>
<evidence type="ECO:0000313" key="11">
    <source>
        <dbReference type="EnsemblMetazoa" id="XP_028143427.1"/>
    </source>
</evidence>
<dbReference type="SUPFAM" id="SSF48403">
    <property type="entry name" value="Ankyrin repeat"/>
    <property type="match status" value="1"/>
</dbReference>
<dbReference type="SMART" id="SM00847">
    <property type="entry name" value="HA2"/>
    <property type="match status" value="1"/>
</dbReference>
<proteinExistence type="inferred from homology"/>
<feature type="compositionally biased region" description="Polar residues" evidence="7">
    <location>
        <begin position="1113"/>
        <end position="1140"/>
    </location>
</feature>
<dbReference type="SUPFAM" id="SSF52540">
    <property type="entry name" value="P-loop containing nucleoside triphosphate hydrolases"/>
    <property type="match status" value="1"/>
</dbReference>
<dbReference type="PROSITE" id="PS51192">
    <property type="entry name" value="HELICASE_ATP_BIND_1"/>
    <property type="match status" value="1"/>
</dbReference>
<feature type="domain" description="Helicase ATP-binding" evidence="9">
    <location>
        <begin position="187"/>
        <end position="353"/>
    </location>
</feature>
<evidence type="ECO:0000256" key="2">
    <source>
        <dbReference type="ARBA" id="ARBA00022801"/>
    </source>
</evidence>
<evidence type="ECO:0000256" key="7">
    <source>
        <dbReference type="SAM" id="MobiDB-lite"/>
    </source>
</evidence>
<keyword evidence="4" id="KW-0694">RNA-binding</keyword>
<dbReference type="PROSITE" id="PS50297">
    <property type="entry name" value="ANK_REP_REGION"/>
    <property type="match status" value="1"/>
</dbReference>
<name>A0A6P7G983_DIAVI</name>
<dbReference type="InterPro" id="IPR011545">
    <property type="entry name" value="DEAD/DEAH_box_helicase_dom"/>
</dbReference>
<dbReference type="CDD" id="cd17917">
    <property type="entry name" value="DEXHc_RHA-like"/>
    <property type="match status" value="1"/>
</dbReference>
<dbReference type="AlphaFoldDB" id="A0A6P7G983"/>
<dbReference type="SMART" id="SM00393">
    <property type="entry name" value="R3H"/>
    <property type="match status" value="1"/>
</dbReference>
<keyword evidence="12" id="KW-1185">Reference proteome</keyword>
<evidence type="ECO:0000256" key="1">
    <source>
        <dbReference type="ARBA" id="ARBA00022741"/>
    </source>
</evidence>
<dbReference type="InterPro" id="IPR002110">
    <property type="entry name" value="Ankyrin_rpt"/>
</dbReference>
<feature type="domain" description="Helicase C-terminal" evidence="10">
    <location>
        <begin position="548"/>
        <end position="719"/>
    </location>
</feature>
<dbReference type="Gene3D" id="1.25.40.20">
    <property type="entry name" value="Ankyrin repeat-containing domain"/>
    <property type="match status" value="1"/>
</dbReference>
<dbReference type="Gene3D" id="1.20.120.1080">
    <property type="match status" value="1"/>
</dbReference>
<dbReference type="InterPro" id="IPR027417">
    <property type="entry name" value="P-loop_NTPase"/>
</dbReference>
<evidence type="ECO:0000313" key="12">
    <source>
        <dbReference type="Proteomes" id="UP001652700"/>
    </source>
</evidence>
<dbReference type="PROSITE" id="PS50088">
    <property type="entry name" value="ANK_REPEAT"/>
    <property type="match status" value="1"/>
</dbReference>
<evidence type="ECO:0000256" key="6">
    <source>
        <dbReference type="PROSITE-ProRule" id="PRU00023"/>
    </source>
</evidence>
<dbReference type="GO" id="GO:0004386">
    <property type="term" value="F:helicase activity"/>
    <property type="evidence" value="ECO:0007669"/>
    <property type="project" value="TreeGrafter"/>
</dbReference>
<dbReference type="PANTHER" id="PTHR18934:SF213">
    <property type="entry name" value="3'-5' RNA HELICASE YTHDC2"/>
    <property type="match status" value="1"/>
</dbReference>